<evidence type="ECO:0000256" key="8">
    <source>
        <dbReference type="ARBA" id="ARBA00023136"/>
    </source>
</evidence>
<keyword evidence="2 9" id="KW-1003">Cell membrane</keyword>
<dbReference type="AlphaFoldDB" id="A0A098GA94"/>
<evidence type="ECO:0000256" key="6">
    <source>
        <dbReference type="ARBA" id="ARBA00023004"/>
    </source>
</evidence>
<evidence type="ECO:0000256" key="4">
    <source>
        <dbReference type="ARBA" id="ARBA00022723"/>
    </source>
</evidence>
<dbReference type="Gene3D" id="1.20.1260.10">
    <property type="match status" value="1"/>
</dbReference>
<reference evidence="10" key="1">
    <citation type="submission" date="2014-09" db="EMBL/GenBank/DDBJ databases">
        <authorList>
            <person name="GOMEZ-VALERO Laura"/>
        </authorList>
    </citation>
    <scope>NUCLEOTIDE SEQUENCE</scope>
    <source>
        <strain evidence="10">ATCC33218</strain>
    </source>
</reference>
<evidence type="ECO:0000256" key="9">
    <source>
        <dbReference type="HAMAP-Rule" id="MF_01658"/>
    </source>
</evidence>
<evidence type="ECO:0000313" key="12">
    <source>
        <dbReference type="Proteomes" id="UP000032414"/>
    </source>
</evidence>
<dbReference type="InterPro" id="IPR012347">
    <property type="entry name" value="Ferritin-like"/>
</dbReference>
<evidence type="ECO:0000256" key="7">
    <source>
        <dbReference type="ARBA" id="ARBA00023033"/>
    </source>
</evidence>
<dbReference type="InterPro" id="IPR011566">
    <property type="entry name" value="Ubq_synth_Coq7"/>
</dbReference>
<name>A0A098GA94_LEGMI</name>
<feature type="binding site" evidence="9">
    <location>
        <position position="92"/>
    </location>
    <ligand>
        <name>Fe cation</name>
        <dbReference type="ChEBI" id="CHEBI:24875"/>
        <label>2</label>
    </ligand>
</feature>
<dbReference type="EC" id="1.14.99.60" evidence="9"/>
<keyword evidence="7 9" id="KW-0503">Monooxygenase</keyword>
<keyword evidence="3 9" id="KW-0831">Ubiquinone biosynthesis</keyword>
<dbReference type="EMBL" id="LN614830">
    <property type="protein sequence ID" value="CEG59404.1"/>
    <property type="molecule type" value="Genomic_DNA"/>
</dbReference>
<feature type="binding site" evidence="9">
    <location>
        <position position="176"/>
    </location>
    <ligand>
        <name>Fe cation</name>
        <dbReference type="ChEBI" id="CHEBI:24875"/>
        <label>2</label>
    </ligand>
</feature>
<sequence length="213" mass="23636">MRSLTLFENIICEIDAALRTLAPPAHRATQRNSPAEKIPETSLNSQERRHVAGLMRVNHAGEVCAQALYQGQALTAQLAHVKTQMDKAAAEEVDHLAWCEQRLLELGSQPSLLNPIWYLGSFFIGSLAGIAGDRWSLGFVAETEKQVTEHLQKHLQKLPAQDEKSKAILEQMHEDEAHHADVAKEAGAAELPLPIKKLMTKVSKLMTHSSYHL</sequence>
<feature type="binding site" evidence="9">
    <location>
        <position position="144"/>
    </location>
    <ligand>
        <name>Fe cation</name>
        <dbReference type="ChEBI" id="CHEBI:24875"/>
        <label>2</label>
    </ligand>
</feature>
<keyword evidence="13" id="KW-1185">Reference proteome</keyword>
<dbReference type="Pfam" id="PF03232">
    <property type="entry name" value="COQ7"/>
    <property type="match status" value="1"/>
</dbReference>
<dbReference type="STRING" id="451.B6N58_00145"/>
<evidence type="ECO:0000256" key="3">
    <source>
        <dbReference type="ARBA" id="ARBA00022688"/>
    </source>
</evidence>
<dbReference type="EMBL" id="FMVN01000003">
    <property type="protein sequence ID" value="SCY00308.1"/>
    <property type="molecule type" value="Genomic_DNA"/>
</dbReference>
<dbReference type="SUPFAM" id="SSF47240">
    <property type="entry name" value="Ferritin-like"/>
    <property type="match status" value="1"/>
</dbReference>
<dbReference type="CDD" id="cd01042">
    <property type="entry name" value="DMQH"/>
    <property type="match status" value="1"/>
</dbReference>
<reference evidence="12" key="2">
    <citation type="submission" date="2014-09" db="EMBL/GenBank/DDBJ databases">
        <authorList>
            <person name="Gomez-Valero L."/>
        </authorList>
    </citation>
    <scope>NUCLEOTIDE SEQUENCE [LARGE SCALE GENOMIC DNA]</scope>
    <source>
        <strain evidence="12">ATCC33218</strain>
    </source>
</reference>
<organism evidence="10 12">
    <name type="scientific">Legionella micdadei</name>
    <name type="common">Tatlockia micdadei</name>
    <dbReference type="NCBI Taxonomy" id="451"/>
    <lineage>
        <taxon>Bacteria</taxon>
        <taxon>Pseudomonadati</taxon>
        <taxon>Pseudomonadota</taxon>
        <taxon>Gammaproteobacteria</taxon>
        <taxon>Legionellales</taxon>
        <taxon>Legionellaceae</taxon>
        <taxon>Legionella</taxon>
    </lineage>
</organism>
<evidence type="ECO:0000313" key="10">
    <source>
        <dbReference type="EMBL" id="CEG59404.1"/>
    </source>
</evidence>
<evidence type="ECO:0000313" key="11">
    <source>
        <dbReference type="EMBL" id="SCY00308.1"/>
    </source>
</evidence>
<feature type="binding site" evidence="9">
    <location>
        <position position="95"/>
    </location>
    <ligand>
        <name>Fe cation</name>
        <dbReference type="ChEBI" id="CHEBI:24875"/>
        <label>1</label>
    </ligand>
</feature>
<feature type="binding site" evidence="9">
    <location>
        <position position="179"/>
    </location>
    <ligand>
        <name>Fe cation</name>
        <dbReference type="ChEBI" id="CHEBI:24875"/>
        <label>2</label>
    </ligand>
</feature>
<dbReference type="InterPro" id="IPR009078">
    <property type="entry name" value="Ferritin-like_SF"/>
</dbReference>
<keyword evidence="5 9" id="KW-0560">Oxidoreductase</keyword>
<keyword evidence="8 9" id="KW-0472">Membrane</keyword>
<dbReference type="GO" id="GO:0006744">
    <property type="term" value="P:ubiquinone biosynthetic process"/>
    <property type="evidence" value="ECO:0007669"/>
    <property type="project" value="UniProtKB-UniRule"/>
</dbReference>
<dbReference type="GO" id="GO:0046872">
    <property type="term" value="F:metal ion binding"/>
    <property type="evidence" value="ECO:0007669"/>
    <property type="project" value="UniProtKB-KW"/>
</dbReference>
<dbReference type="PANTHER" id="PTHR11237:SF4">
    <property type="entry name" value="5-DEMETHOXYUBIQUINONE HYDROXYLASE, MITOCHONDRIAL"/>
    <property type="match status" value="1"/>
</dbReference>
<comment type="subcellular location">
    <subcellularLocation>
        <location evidence="9">Cell membrane</location>
        <topology evidence="9">Peripheral membrane protein</topology>
    </subcellularLocation>
</comment>
<dbReference type="RefSeq" id="WP_045098001.1">
    <property type="nucleotide sequence ID" value="NZ_CP020614.1"/>
</dbReference>
<reference evidence="11 13" key="3">
    <citation type="submission" date="2016-10" db="EMBL/GenBank/DDBJ databases">
        <authorList>
            <person name="Varghese N."/>
            <person name="Submissions S."/>
        </authorList>
    </citation>
    <scope>NUCLEOTIDE SEQUENCE [LARGE SCALE GENOMIC DNA]</scope>
    <source>
        <strain evidence="11 13">ATCC 33218</strain>
    </source>
</reference>
<dbReference type="KEGG" id="tmc:LMI_0029"/>
<dbReference type="Proteomes" id="UP000032414">
    <property type="component" value="Chromosome I"/>
</dbReference>
<keyword evidence="4 9" id="KW-0479">Metal-binding</keyword>
<dbReference type="GO" id="GO:0008682">
    <property type="term" value="F:3-demethoxyubiquinol 3-hydroxylase activity"/>
    <property type="evidence" value="ECO:0007669"/>
    <property type="project" value="UniProtKB-EC"/>
</dbReference>
<evidence type="ECO:0000256" key="2">
    <source>
        <dbReference type="ARBA" id="ARBA00022475"/>
    </source>
</evidence>
<accession>A0A098GA94</accession>
<dbReference type="NCBIfam" id="NF033656">
    <property type="entry name" value="DMQ_monoox_COQ7"/>
    <property type="match status" value="1"/>
</dbReference>
<dbReference type="PATRIC" id="fig|451.8.peg.1003"/>
<evidence type="ECO:0000313" key="13">
    <source>
        <dbReference type="Proteomes" id="UP000182998"/>
    </source>
</evidence>
<gene>
    <name evidence="10" type="primary">coq</name>
    <name evidence="9" type="synonym">coq7</name>
    <name evidence="10" type="ORF">LMI_0029</name>
    <name evidence="11" type="ORF">SAMN02982997_00570</name>
</gene>
<evidence type="ECO:0000256" key="5">
    <source>
        <dbReference type="ARBA" id="ARBA00023002"/>
    </source>
</evidence>
<comment type="function">
    <text evidence="9">Catalyzes the hydroxylation of 2-nonaprenyl-3-methyl-6-methoxy-1,4-benzoquinol during ubiquinone biosynthesis.</text>
</comment>
<feature type="binding site" evidence="9">
    <location>
        <position position="92"/>
    </location>
    <ligand>
        <name>Fe cation</name>
        <dbReference type="ChEBI" id="CHEBI:24875"/>
        <label>1</label>
    </ligand>
</feature>
<dbReference type="HOGENOM" id="CLU_088601_0_0_6"/>
<dbReference type="PANTHER" id="PTHR11237">
    <property type="entry name" value="COENZYME Q10 BIOSYNTHESIS PROTEIN 7"/>
    <property type="match status" value="1"/>
</dbReference>
<protein>
    <recommendedName>
        <fullName evidence="9">3-demethoxyubiquinol 3-hydroxylase</fullName>
        <shortName evidence="9">DMQ hydroxylase</shortName>
        <ecNumber evidence="9">1.14.99.60</ecNumber>
    </recommendedName>
    <alternativeName>
        <fullName evidence="9">2-nonaprenyl-3-methyl-6-methoxy-1,4-benzoquinol hydroxylase</fullName>
    </alternativeName>
</protein>
<feature type="binding site" evidence="9">
    <location>
        <position position="62"/>
    </location>
    <ligand>
        <name>Fe cation</name>
        <dbReference type="ChEBI" id="CHEBI:24875"/>
        <label>1</label>
    </ligand>
</feature>
<keyword evidence="6 9" id="KW-0408">Iron</keyword>
<comment type="cofactor">
    <cofactor evidence="9">
        <name>Fe cation</name>
        <dbReference type="ChEBI" id="CHEBI:24875"/>
    </cofactor>
    <text evidence="9">Binds 2 iron ions per subunit.</text>
</comment>
<comment type="catalytic activity">
    <reaction evidence="9">
        <text>a 5-methoxy-2-methyl-3-(all-trans-polyprenyl)benzene-1,4-diol + AH2 + O2 = a 3-demethylubiquinol + A + H2O</text>
        <dbReference type="Rhea" id="RHEA:50908"/>
        <dbReference type="Rhea" id="RHEA-COMP:10859"/>
        <dbReference type="Rhea" id="RHEA-COMP:10914"/>
        <dbReference type="ChEBI" id="CHEBI:13193"/>
        <dbReference type="ChEBI" id="CHEBI:15377"/>
        <dbReference type="ChEBI" id="CHEBI:15379"/>
        <dbReference type="ChEBI" id="CHEBI:17499"/>
        <dbReference type="ChEBI" id="CHEBI:84167"/>
        <dbReference type="ChEBI" id="CHEBI:84422"/>
        <dbReference type="EC" id="1.14.99.60"/>
    </reaction>
</comment>
<evidence type="ECO:0000256" key="1">
    <source>
        <dbReference type="ARBA" id="ARBA00004749"/>
    </source>
</evidence>
<dbReference type="Proteomes" id="UP000182998">
    <property type="component" value="Unassembled WGS sequence"/>
</dbReference>
<proteinExistence type="inferred from homology"/>
<dbReference type="InterPro" id="IPR047809">
    <property type="entry name" value="COQ7_proteobact"/>
</dbReference>
<dbReference type="GO" id="GO:0005886">
    <property type="term" value="C:plasma membrane"/>
    <property type="evidence" value="ECO:0007669"/>
    <property type="project" value="UniProtKB-SubCell"/>
</dbReference>
<dbReference type="HAMAP" id="MF_01658">
    <property type="entry name" value="COQ7"/>
    <property type="match status" value="1"/>
</dbReference>
<feature type="binding site" evidence="9">
    <location>
        <position position="176"/>
    </location>
    <ligand>
        <name>Fe cation</name>
        <dbReference type="ChEBI" id="CHEBI:24875"/>
        <label>1</label>
    </ligand>
</feature>
<dbReference type="OrthoDB" id="5192789at2"/>
<comment type="similarity">
    <text evidence="9">Belongs to the COQ7 family.</text>
</comment>
<dbReference type="UniPathway" id="UPA00232"/>
<keyword evidence="11" id="KW-0830">Ubiquinone</keyword>
<comment type="pathway">
    <text evidence="1 9">Cofactor biosynthesis; ubiquinone biosynthesis.</text>
</comment>